<proteinExistence type="predicted"/>
<dbReference type="InterPro" id="IPR036388">
    <property type="entry name" value="WH-like_DNA-bd_sf"/>
</dbReference>
<evidence type="ECO:0000256" key="4">
    <source>
        <dbReference type="PROSITE-ProRule" id="PRU00169"/>
    </source>
</evidence>
<keyword evidence="2 7" id="KW-0238">DNA-binding</keyword>
<keyword evidence="8" id="KW-1185">Reference proteome</keyword>
<evidence type="ECO:0000259" key="5">
    <source>
        <dbReference type="PROSITE" id="PS50043"/>
    </source>
</evidence>
<evidence type="ECO:0000256" key="2">
    <source>
        <dbReference type="ARBA" id="ARBA00023125"/>
    </source>
</evidence>
<dbReference type="Gene3D" id="3.40.50.2300">
    <property type="match status" value="1"/>
</dbReference>
<evidence type="ECO:0000313" key="8">
    <source>
        <dbReference type="Proteomes" id="UP000215158"/>
    </source>
</evidence>
<dbReference type="SMART" id="SM00421">
    <property type="entry name" value="HTH_LUXR"/>
    <property type="match status" value="1"/>
</dbReference>
<accession>A0A248VK56</accession>
<dbReference type="KEGG" id="parb:CJU94_15620"/>
<dbReference type="RefSeq" id="WP_095419458.1">
    <property type="nucleotide sequence ID" value="NZ_CP022989.1"/>
</dbReference>
<dbReference type="SUPFAM" id="SSF46894">
    <property type="entry name" value="C-terminal effector domain of the bipartite response regulators"/>
    <property type="match status" value="1"/>
</dbReference>
<protein>
    <submittedName>
        <fullName evidence="7">DNA-binding response regulator</fullName>
    </submittedName>
</protein>
<dbReference type="InterPro" id="IPR011006">
    <property type="entry name" value="CheY-like_superfamily"/>
</dbReference>
<keyword evidence="1" id="KW-0805">Transcription regulation</keyword>
<dbReference type="PRINTS" id="PR00038">
    <property type="entry name" value="HTHLUXR"/>
</dbReference>
<sequence length="211" mass="23391">MSQPNSRVFLVDDDEQVRCAISRLLRAAGYCVHSFDSAEVFFDRADLSSYPACLLLDLQMPGMTGLDVQHRLNGQVPIVFLTGRGDVTSSVDAMKAGALDFLIKPVRESVLLAAVDRALQFACKEFETQREHAELVGRVNQLTRREREVMALVLTGRLNKQVASDLGAAEKTIKIHRGRVMEKMRARSIVELIRLADKAGVHAADDQSPSR</sequence>
<dbReference type="GO" id="GO:0000160">
    <property type="term" value="P:phosphorelay signal transduction system"/>
    <property type="evidence" value="ECO:0007669"/>
    <property type="project" value="InterPro"/>
</dbReference>
<dbReference type="InterPro" id="IPR001789">
    <property type="entry name" value="Sig_transdc_resp-reg_receiver"/>
</dbReference>
<dbReference type="Gene3D" id="1.10.10.10">
    <property type="entry name" value="Winged helix-like DNA-binding domain superfamily/Winged helix DNA-binding domain"/>
    <property type="match status" value="1"/>
</dbReference>
<dbReference type="Proteomes" id="UP000215158">
    <property type="component" value="Chromosome 1"/>
</dbReference>
<feature type="domain" description="HTH luxR-type" evidence="5">
    <location>
        <begin position="135"/>
        <end position="200"/>
    </location>
</feature>
<dbReference type="EMBL" id="CP022989">
    <property type="protein sequence ID" value="ASV99447.1"/>
    <property type="molecule type" value="Genomic_DNA"/>
</dbReference>
<dbReference type="PANTHER" id="PTHR44688:SF16">
    <property type="entry name" value="DNA-BINDING TRANSCRIPTIONAL ACTIVATOR DEVR_DOSR"/>
    <property type="match status" value="1"/>
</dbReference>
<dbReference type="Pfam" id="PF00196">
    <property type="entry name" value="GerE"/>
    <property type="match status" value="1"/>
</dbReference>
<keyword evidence="4" id="KW-0597">Phosphoprotein</keyword>
<evidence type="ECO:0000256" key="3">
    <source>
        <dbReference type="ARBA" id="ARBA00023163"/>
    </source>
</evidence>
<reference evidence="7 8" key="1">
    <citation type="submission" date="2017-08" db="EMBL/GenBank/DDBJ databases">
        <title>Identification and genetic characteristics of simultaneous BTEX- and naphthalene-degrading Paraburkholderia sp. BN5 isolated from petroleum-contaminated soil.</title>
        <authorList>
            <person name="Lee Y."/>
            <person name="Jeon C.O."/>
        </authorList>
    </citation>
    <scope>NUCLEOTIDE SEQUENCE [LARGE SCALE GENOMIC DNA]</scope>
    <source>
        <strain evidence="7 8">BN5</strain>
    </source>
</reference>
<dbReference type="PANTHER" id="PTHR44688">
    <property type="entry name" value="DNA-BINDING TRANSCRIPTIONAL ACTIVATOR DEVR_DOSR"/>
    <property type="match status" value="1"/>
</dbReference>
<dbReference type="SUPFAM" id="SSF52172">
    <property type="entry name" value="CheY-like"/>
    <property type="match status" value="1"/>
</dbReference>
<gene>
    <name evidence="7" type="ORF">CJU94_15620</name>
</gene>
<dbReference type="PROSITE" id="PS50110">
    <property type="entry name" value="RESPONSE_REGULATORY"/>
    <property type="match status" value="1"/>
</dbReference>
<feature type="modified residue" description="4-aspartylphosphate" evidence="4">
    <location>
        <position position="57"/>
    </location>
</feature>
<name>A0A248VK56_9BURK</name>
<dbReference type="InterPro" id="IPR000792">
    <property type="entry name" value="Tscrpt_reg_LuxR_C"/>
</dbReference>
<keyword evidence="3" id="KW-0804">Transcription</keyword>
<feature type="domain" description="Response regulatory" evidence="6">
    <location>
        <begin position="7"/>
        <end position="119"/>
    </location>
</feature>
<dbReference type="PROSITE" id="PS50043">
    <property type="entry name" value="HTH_LUXR_2"/>
    <property type="match status" value="1"/>
</dbReference>
<dbReference type="GO" id="GO:0003677">
    <property type="term" value="F:DNA binding"/>
    <property type="evidence" value="ECO:0007669"/>
    <property type="project" value="UniProtKB-KW"/>
</dbReference>
<dbReference type="GO" id="GO:0006355">
    <property type="term" value="P:regulation of DNA-templated transcription"/>
    <property type="evidence" value="ECO:0007669"/>
    <property type="project" value="InterPro"/>
</dbReference>
<dbReference type="InterPro" id="IPR016032">
    <property type="entry name" value="Sig_transdc_resp-reg_C-effctor"/>
</dbReference>
<dbReference type="CDD" id="cd06170">
    <property type="entry name" value="LuxR_C_like"/>
    <property type="match status" value="1"/>
</dbReference>
<evidence type="ECO:0000256" key="1">
    <source>
        <dbReference type="ARBA" id="ARBA00023015"/>
    </source>
</evidence>
<evidence type="ECO:0000259" key="6">
    <source>
        <dbReference type="PROSITE" id="PS50110"/>
    </source>
</evidence>
<dbReference type="SMART" id="SM00448">
    <property type="entry name" value="REC"/>
    <property type="match status" value="1"/>
</dbReference>
<organism evidence="7 8">
    <name type="scientific">Paraburkholderia aromaticivorans</name>
    <dbReference type="NCBI Taxonomy" id="2026199"/>
    <lineage>
        <taxon>Bacteria</taxon>
        <taxon>Pseudomonadati</taxon>
        <taxon>Pseudomonadota</taxon>
        <taxon>Betaproteobacteria</taxon>
        <taxon>Burkholderiales</taxon>
        <taxon>Burkholderiaceae</taxon>
        <taxon>Paraburkholderia</taxon>
    </lineage>
</organism>
<dbReference type="Pfam" id="PF00072">
    <property type="entry name" value="Response_reg"/>
    <property type="match status" value="1"/>
</dbReference>
<dbReference type="AlphaFoldDB" id="A0A248VK56"/>
<dbReference type="OrthoDB" id="9802186at2"/>
<evidence type="ECO:0000313" key="7">
    <source>
        <dbReference type="EMBL" id="ASV99447.1"/>
    </source>
</evidence>